<dbReference type="PANTHER" id="PTHR32347:SF14">
    <property type="entry name" value="EFFLUX SYSTEM COMPONENT YKNX-RELATED"/>
    <property type="match status" value="1"/>
</dbReference>
<dbReference type="Proteomes" id="UP000248749">
    <property type="component" value="Unassembled WGS sequence"/>
</dbReference>
<proteinExistence type="predicted"/>
<name>A0A2W2CUQ6_9ACTN</name>
<sequence length="348" mass="35354">MRGKVVAAVLGAAAVAVAGAATLGLGGRGTEKPAADRTGPATTVAVTRETLVESASLAGELSYGKAVPLASTAAGTVTWLPEPGATVRRGSPLLRADELPVVLLYGPLPMYRPLTEKLTGPDVLQFERNLSALGYDGFTVDDSFSTATTAAVKRWQKELGRTETGTVDKDQVVYAPGPVRIAERLVRVGASAAADVVSYTGSTRLVTVPVGANEAAWAAKGTAVTVTLPDGKSVAGKVAAVADEAAAPTSSEDTAPTVDVTVSIADQKALGTIERGPVTVKYTVRQRKDVLTVPVAALLALAEGGYGLEVVSGGSPRIVPVKVGLFADGRVEVTGDGLDVGTTVGIPE</sequence>
<dbReference type="InterPro" id="IPR036365">
    <property type="entry name" value="PGBD-like_sf"/>
</dbReference>
<dbReference type="RefSeq" id="WP_111136303.1">
    <property type="nucleotide sequence ID" value="NZ_POUB01000199.1"/>
</dbReference>
<evidence type="ECO:0000259" key="4">
    <source>
        <dbReference type="Pfam" id="PF01471"/>
    </source>
</evidence>
<organism evidence="5 6">
    <name type="scientific">Micromonospora deserti</name>
    <dbReference type="NCBI Taxonomy" id="2070366"/>
    <lineage>
        <taxon>Bacteria</taxon>
        <taxon>Bacillati</taxon>
        <taxon>Actinomycetota</taxon>
        <taxon>Actinomycetes</taxon>
        <taxon>Micromonosporales</taxon>
        <taxon>Micromonosporaceae</taxon>
        <taxon>Micromonospora</taxon>
    </lineage>
</organism>
<evidence type="ECO:0000313" key="5">
    <source>
        <dbReference type="EMBL" id="PZF91697.1"/>
    </source>
</evidence>
<evidence type="ECO:0000256" key="1">
    <source>
        <dbReference type="ARBA" id="ARBA00004196"/>
    </source>
</evidence>
<keyword evidence="2" id="KW-0175">Coiled coil</keyword>
<dbReference type="EMBL" id="POUB01000199">
    <property type="protein sequence ID" value="PZF91697.1"/>
    <property type="molecule type" value="Genomic_DNA"/>
</dbReference>
<dbReference type="SUPFAM" id="SSF47090">
    <property type="entry name" value="PGBD-like"/>
    <property type="match status" value="1"/>
</dbReference>
<comment type="caution">
    <text evidence="5">The sequence shown here is derived from an EMBL/GenBank/DDBJ whole genome shotgun (WGS) entry which is preliminary data.</text>
</comment>
<dbReference type="PANTHER" id="PTHR32347">
    <property type="entry name" value="EFFLUX SYSTEM COMPONENT YKNX-RELATED"/>
    <property type="match status" value="1"/>
</dbReference>
<keyword evidence="3" id="KW-0732">Signal</keyword>
<dbReference type="Gene3D" id="1.10.101.10">
    <property type="entry name" value="PGBD-like superfamily/PGBD"/>
    <property type="match status" value="1"/>
</dbReference>
<feature type="chain" id="PRO_5015956359" evidence="3">
    <location>
        <begin position="21"/>
        <end position="348"/>
    </location>
</feature>
<dbReference type="InterPro" id="IPR002477">
    <property type="entry name" value="Peptidoglycan-bd-like"/>
</dbReference>
<accession>A0A2W2CUQ6</accession>
<dbReference type="InterPro" id="IPR036366">
    <property type="entry name" value="PGBDSf"/>
</dbReference>
<dbReference type="InterPro" id="IPR050465">
    <property type="entry name" value="UPF0194_transport"/>
</dbReference>
<dbReference type="OrthoDB" id="3268648at2"/>
<evidence type="ECO:0000256" key="3">
    <source>
        <dbReference type="SAM" id="SignalP"/>
    </source>
</evidence>
<dbReference type="AlphaFoldDB" id="A0A2W2CUQ6"/>
<feature type="signal peptide" evidence="3">
    <location>
        <begin position="1"/>
        <end position="20"/>
    </location>
</feature>
<dbReference type="Pfam" id="PF01471">
    <property type="entry name" value="PG_binding_1"/>
    <property type="match status" value="1"/>
</dbReference>
<gene>
    <name evidence="5" type="ORF">C1I99_23005</name>
</gene>
<keyword evidence="6" id="KW-1185">Reference proteome</keyword>
<evidence type="ECO:0000313" key="6">
    <source>
        <dbReference type="Proteomes" id="UP000248749"/>
    </source>
</evidence>
<feature type="domain" description="Peptidoglycan binding-like" evidence="4">
    <location>
        <begin position="119"/>
        <end position="170"/>
    </location>
</feature>
<comment type="subcellular location">
    <subcellularLocation>
        <location evidence="1">Cell envelope</location>
    </subcellularLocation>
</comment>
<protein>
    <submittedName>
        <fullName evidence="5">Peptidoglycan-binding protein</fullName>
    </submittedName>
</protein>
<dbReference type="GO" id="GO:0030313">
    <property type="term" value="C:cell envelope"/>
    <property type="evidence" value="ECO:0007669"/>
    <property type="project" value="UniProtKB-SubCell"/>
</dbReference>
<evidence type="ECO:0000256" key="2">
    <source>
        <dbReference type="ARBA" id="ARBA00023054"/>
    </source>
</evidence>
<dbReference type="Gene3D" id="2.40.420.20">
    <property type="match status" value="1"/>
</dbReference>
<reference evidence="5 6" key="1">
    <citation type="submission" date="2018-01" db="EMBL/GenBank/DDBJ databases">
        <title>Draft genome sequence of Salinispora sp. 13K206.</title>
        <authorList>
            <person name="Sahin N."/>
            <person name="Saygin H."/>
            <person name="Ay H."/>
        </authorList>
    </citation>
    <scope>NUCLEOTIDE SEQUENCE [LARGE SCALE GENOMIC DNA]</scope>
    <source>
        <strain evidence="5 6">13K206</strain>
    </source>
</reference>